<proteinExistence type="predicted"/>
<evidence type="ECO:0000313" key="3">
    <source>
        <dbReference type="Proteomes" id="UP000053477"/>
    </source>
</evidence>
<dbReference type="STRING" id="27342.A0A0H2RQA2"/>
<feature type="domain" description="DUF6699" evidence="1">
    <location>
        <begin position="29"/>
        <end position="161"/>
    </location>
</feature>
<dbReference type="InterPro" id="IPR046522">
    <property type="entry name" value="DUF6699"/>
</dbReference>
<gene>
    <name evidence="2" type="ORF">SCHPADRAFT_830737</name>
</gene>
<dbReference type="AlphaFoldDB" id="A0A0H2RQA2"/>
<dbReference type="OrthoDB" id="3144234at2759"/>
<sequence>MYFQPTFKLHHALATPSASLLTSSVHPEILWDMRFSPQHSILKATQTTIPDHVLRAYATTPPVAFLRITSGLFGSHTWNVDVHNSRGVTVRDVLAELYKSLRKRVEWAEWNGRGHSQQVYMADAFHKRIKLSADPTRERSKGVRRIDWMLQNTVFVGLQRSYEDPFTWTLVTKRNGR</sequence>
<dbReference type="Pfam" id="PF20415">
    <property type="entry name" value="DUF6699"/>
    <property type="match status" value="1"/>
</dbReference>
<accession>A0A0H2RQA2</accession>
<dbReference type="InParanoid" id="A0A0H2RQA2"/>
<reference evidence="2 3" key="1">
    <citation type="submission" date="2015-04" db="EMBL/GenBank/DDBJ databases">
        <title>Complete genome sequence of Schizopora paradoxa KUC8140, a cosmopolitan wood degrader in East Asia.</title>
        <authorList>
            <consortium name="DOE Joint Genome Institute"/>
            <person name="Min B."/>
            <person name="Park H."/>
            <person name="Jang Y."/>
            <person name="Kim J.-J."/>
            <person name="Kim K.H."/>
            <person name="Pangilinan J."/>
            <person name="Lipzen A."/>
            <person name="Riley R."/>
            <person name="Grigoriev I.V."/>
            <person name="Spatafora J.W."/>
            <person name="Choi I.-G."/>
        </authorList>
    </citation>
    <scope>NUCLEOTIDE SEQUENCE [LARGE SCALE GENOMIC DNA]</scope>
    <source>
        <strain evidence="2 3">KUC8140</strain>
    </source>
</reference>
<keyword evidence="3" id="KW-1185">Reference proteome</keyword>
<dbReference type="Proteomes" id="UP000053477">
    <property type="component" value="Unassembled WGS sequence"/>
</dbReference>
<evidence type="ECO:0000313" key="2">
    <source>
        <dbReference type="EMBL" id="KLO11648.1"/>
    </source>
</evidence>
<protein>
    <recommendedName>
        <fullName evidence="1">DUF6699 domain-containing protein</fullName>
    </recommendedName>
</protein>
<name>A0A0H2RQA2_9AGAM</name>
<dbReference type="EMBL" id="KQ085995">
    <property type="protein sequence ID" value="KLO11648.1"/>
    <property type="molecule type" value="Genomic_DNA"/>
</dbReference>
<evidence type="ECO:0000259" key="1">
    <source>
        <dbReference type="Pfam" id="PF20415"/>
    </source>
</evidence>
<organism evidence="2 3">
    <name type="scientific">Schizopora paradoxa</name>
    <dbReference type="NCBI Taxonomy" id="27342"/>
    <lineage>
        <taxon>Eukaryota</taxon>
        <taxon>Fungi</taxon>
        <taxon>Dikarya</taxon>
        <taxon>Basidiomycota</taxon>
        <taxon>Agaricomycotina</taxon>
        <taxon>Agaricomycetes</taxon>
        <taxon>Hymenochaetales</taxon>
        <taxon>Schizoporaceae</taxon>
        <taxon>Schizopora</taxon>
    </lineage>
</organism>